<name>A0AAW2IP42_9LAMI</name>
<protein>
    <submittedName>
        <fullName evidence="1">Uncharacterized protein</fullName>
    </submittedName>
</protein>
<sequence>MREFDQCLIEASVDTLPMQGHWFSWHNSSEGARNLWKRLDPALVNEAWLERLIYTKAIAQEQSMLKQRAKLTWLKEGDVCSKAFFRKAKGKIAIHREGIEGRDISLSYLSPRANHLILEEEAARLIAPILDDEIRLVVFGIADEKSPGPDGYSDKFCKGSWSVIGVKVLAAMTEFVGNVGLLKQINYTVSSSSKSAHAL</sequence>
<reference evidence="1" key="1">
    <citation type="submission" date="2020-06" db="EMBL/GenBank/DDBJ databases">
        <authorList>
            <person name="Li T."/>
            <person name="Hu X."/>
            <person name="Zhang T."/>
            <person name="Song X."/>
            <person name="Zhang H."/>
            <person name="Dai N."/>
            <person name="Sheng W."/>
            <person name="Hou X."/>
            <person name="Wei L."/>
        </authorList>
    </citation>
    <scope>NUCLEOTIDE SEQUENCE</scope>
    <source>
        <strain evidence="1">G01</strain>
        <tissue evidence="1">Leaf</tissue>
    </source>
</reference>
<dbReference type="EMBL" id="JACGWK010001733">
    <property type="protein sequence ID" value="KAL0283338.1"/>
    <property type="molecule type" value="Genomic_DNA"/>
</dbReference>
<dbReference type="AlphaFoldDB" id="A0AAW2IP42"/>
<reference evidence="1" key="2">
    <citation type="journal article" date="2024" name="Plant">
        <title>Genomic evolution and insights into agronomic trait innovations of Sesamum species.</title>
        <authorList>
            <person name="Miao H."/>
            <person name="Wang L."/>
            <person name="Qu L."/>
            <person name="Liu H."/>
            <person name="Sun Y."/>
            <person name="Le M."/>
            <person name="Wang Q."/>
            <person name="Wei S."/>
            <person name="Zheng Y."/>
            <person name="Lin W."/>
            <person name="Duan Y."/>
            <person name="Cao H."/>
            <person name="Xiong S."/>
            <person name="Wang X."/>
            <person name="Wei L."/>
            <person name="Li C."/>
            <person name="Ma Q."/>
            <person name="Ju M."/>
            <person name="Zhao R."/>
            <person name="Li G."/>
            <person name="Mu C."/>
            <person name="Tian Q."/>
            <person name="Mei H."/>
            <person name="Zhang T."/>
            <person name="Gao T."/>
            <person name="Zhang H."/>
        </authorList>
    </citation>
    <scope>NUCLEOTIDE SEQUENCE</scope>
    <source>
        <strain evidence="1">G01</strain>
    </source>
</reference>
<organism evidence="1">
    <name type="scientific">Sesamum angustifolium</name>
    <dbReference type="NCBI Taxonomy" id="2727405"/>
    <lineage>
        <taxon>Eukaryota</taxon>
        <taxon>Viridiplantae</taxon>
        <taxon>Streptophyta</taxon>
        <taxon>Embryophyta</taxon>
        <taxon>Tracheophyta</taxon>
        <taxon>Spermatophyta</taxon>
        <taxon>Magnoliopsida</taxon>
        <taxon>eudicotyledons</taxon>
        <taxon>Gunneridae</taxon>
        <taxon>Pentapetalae</taxon>
        <taxon>asterids</taxon>
        <taxon>lamiids</taxon>
        <taxon>Lamiales</taxon>
        <taxon>Pedaliaceae</taxon>
        <taxon>Sesamum</taxon>
    </lineage>
</organism>
<proteinExistence type="predicted"/>
<accession>A0AAW2IP42</accession>
<evidence type="ECO:0000313" key="1">
    <source>
        <dbReference type="EMBL" id="KAL0283338.1"/>
    </source>
</evidence>
<gene>
    <name evidence="1" type="ORF">Sangu_2896100</name>
</gene>
<comment type="caution">
    <text evidence="1">The sequence shown here is derived from an EMBL/GenBank/DDBJ whole genome shotgun (WGS) entry which is preliminary data.</text>
</comment>